<evidence type="ECO:0000256" key="2">
    <source>
        <dbReference type="ARBA" id="ARBA00009726"/>
    </source>
</evidence>
<evidence type="ECO:0000256" key="8">
    <source>
        <dbReference type="ARBA" id="ARBA00022989"/>
    </source>
</evidence>
<dbReference type="InterPro" id="IPR050173">
    <property type="entry name" value="ABC_transporter_C-like"/>
</dbReference>
<dbReference type="PANTHER" id="PTHR24223:SF399">
    <property type="entry name" value="ABC TRANSPORTER ATNG"/>
    <property type="match status" value="1"/>
</dbReference>
<feature type="transmembrane region" description="Helical" evidence="12">
    <location>
        <begin position="130"/>
        <end position="151"/>
    </location>
</feature>
<feature type="transmembrane region" description="Helical" evidence="12">
    <location>
        <begin position="92"/>
        <end position="118"/>
    </location>
</feature>
<sequence>MVQHDSGAIWPKFLLGHSCLPLGLFAPSTNLDSSNANLQAVSSLGGKCALPLDNVAINQIIGLSIVPSVILLVLAFVRYCRLFNQQVKVQPGFIFFVKLAFYLALACSQVAGLLAWLGRSVSQICPDVTVGIPATGLGVAASLTMALLSPAEDRKSIKTSNILTLYLGSSAIFDLILCRTIWFPQDPGSQVDKSLALPLLLCSVFKIVLFFLEMQSKTRRFLPNWAKTGPEEASGTINKSLFWWINSLIIRGYKNKESMTTYYKLDSELLARNGFPHLYLRWRQQIMKTKSRPLVRAILSYSLPSMLRCVAPRLLLMTFRLSQPFLIKNAIIYTQQDHHNGADRSGYNLIAQGVGVYVGLAISEAIFERAVYRQSTLIRGAVSSLVLHDATDIATEKDGESAVTLVTSDVNQILYGFETVHNIWSGLLELSICMYLLWRQVGFGSIGPILMTIVSSLLATMISLKMPAQQMAWSKAIETRVKQTTAIISSMKEVKLLGVVNLWYQKLENLMKNELSKSRAMRASMTLMNGCGNLSHVFSPVFAFGIALLISAFGENGRFTYEYAFTTISIFSLVGQPTSAVLWGMPAVLRSLAAFERIEKYLLLAEEARVLRGESSGPVERIGYSDASDATTLDTDIAIDVQDATFSFAANESFSLKNVNLTLKTGTFTMVIGKVGTGKTVLLNSLLGEVKTTGKVLRNIGSGIAYCPQSAWLFNGTIRKNIVGESVSTMDQDWYNTVVKACALDIDFLELRSGDQTEVGSKGVTLSGGQRHRVNLARALYSRHDFLAIDDVLSGLDWTTQAHVWSQVFGPNGLLRKHNRTVILATHHTPHLEDADKIVLLGQNGQITQQGSFVELSSTEDFSAVLKTRQPKSHSGSSSDDERDDKPTEDAKADSNGAEKAAEADSGAGDWSLYGYFLQHIGMRNAIILFCLGLLMPLSYALGEFWIMIWAGANEQNPQLAQLFYYLIYTVIQLIAFFGMLADLWFILVVLMPKTAEAMHHILLNTMMKAPLSFFTNTASGDIVNRFSKDLKLITESLTTSFLFVWFTLRLLVTSCILVLPGSSYLALSVPVTVVFVYYLAKVYLPNSRRLRKEDIQEAAPINTHLLETIDGLVTIRAFGWREYYRETALELVDKAQTPHYLLLCAQRWLNLVLDLYTAAIAVSLIALAVFLPDGTQTGLMSVALVNVLGLSSALTTLVSMWTQLETSLGAIARVKEFEIETAQEKEPEAPQELASMWPADGKVVINNATASYSKDSLSPAVNDVTVTIEAGKRVAICGRTGSGKSSLLLTLFRLMDLDSGSIAIDGLDTTTISPNTLREKLICVPQDPTLFPGSLRSNLWQSADETLAAPNDEEMQKALEGVGLWETVSSQGGLDKEASELSFSHGQKQLVCLCRAVLRKDTGNILALDEAMSAVDGETEKVMVEVLDREFANHTIISVAHRLNTVRHYDQIVVLEKGKVVETGEPDALLEKEDGRFRALWNARG</sequence>
<dbReference type="SMART" id="SM00382">
    <property type="entry name" value="AAA"/>
    <property type="match status" value="2"/>
</dbReference>
<dbReference type="Proteomes" id="UP000039046">
    <property type="component" value="Unassembled WGS sequence"/>
</dbReference>
<dbReference type="SUPFAM" id="SSF90123">
    <property type="entry name" value="ABC transporter transmembrane region"/>
    <property type="match status" value="2"/>
</dbReference>
<evidence type="ECO:0000256" key="3">
    <source>
        <dbReference type="ARBA" id="ARBA00022448"/>
    </source>
</evidence>
<keyword evidence="8 12" id="KW-1133">Transmembrane helix</keyword>
<feature type="domain" description="ABC transporter" evidence="13">
    <location>
        <begin position="1244"/>
        <end position="1483"/>
    </location>
</feature>
<dbReference type="InterPro" id="IPR003439">
    <property type="entry name" value="ABC_transporter-like_ATP-bd"/>
</dbReference>
<dbReference type="PROSITE" id="PS00211">
    <property type="entry name" value="ABC_TRANSPORTER_1"/>
    <property type="match status" value="1"/>
</dbReference>
<accession>A0A0A1ST78</accession>
<evidence type="ECO:0000256" key="11">
    <source>
        <dbReference type="SAM" id="MobiDB-lite"/>
    </source>
</evidence>
<feature type="domain" description="ABC transmembrane type-1" evidence="14">
    <location>
        <begin position="926"/>
        <end position="1207"/>
    </location>
</feature>
<evidence type="ECO:0008006" key="17">
    <source>
        <dbReference type="Google" id="ProtNLM"/>
    </source>
</evidence>
<dbReference type="Gene3D" id="1.20.1560.10">
    <property type="entry name" value="ABC transporter type 1, transmembrane domain"/>
    <property type="match status" value="2"/>
</dbReference>
<feature type="transmembrane region" description="Helical" evidence="12">
    <location>
        <begin position="60"/>
        <end position="80"/>
    </location>
</feature>
<dbReference type="CDD" id="cd03250">
    <property type="entry name" value="ABCC_MRP_domain1"/>
    <property type="match status" value="1"/>
</dbReference>
<dbReference type="InterPro" id="IPR011527">
    <property type="entry name" value="ABC1_TM_dom"/>
</dbReference>
<feature type="transmembrane region" description="Helical" evidence="12">
    <location>
        <begin position="963"/>
        <end position="991"/>
    </location>
</feature>
<feature type="transmembrane region" description="Helical" evidence="12">
    <location>
        <begin position="1149"/>
        <end position="1172"/>
    </location>
</feature>
<keyword evidence="7" id="KW-0067">ATP-binding</keyword>
<feature type="transmembrane region" description="Helical" evidence="12">
    <location>
        <begin position="163"/>
        <end position="183"/>
    </location>
</feature>
<feature type="transmembrane region" description="Helical" evidence="12">
    <location>
        <begin position="926"/>
        <end position="951"/>
    </location>
</feature>
<keyword evidence="4" id="KW-1003">Cell membrane</keyword>
<dbReference type="GO" id="GO:0016887">
    <property type="term" value="F:ATP hydrolysis activity"/>
    <property type="evidence" value="ECO:0007669"/>
    <property type="project" value="InterPro"/>
</dbReference>
<dbReference type="EMBL" id="CDHN01000002">
    <property type="protein sequence ID" value="CEJ84979.1"/>
    <property type="molecule type" value="Genomic_DNA"/>
</dbReference>
<dbReference type="Pfam" id="PF00664">
    <property type="entry name" value="ABC_membrane"/>
    <property type="match status" value="1"/>
</dbReference>
<dbReference type="Pfam" id="PF00005">
    <property type="entry name" value="ABC_tran"/>
    <property type="match status" value="2"/>
</dbReference>
<feature type="region of interest" description="Disordered" evidence="11">
    <location>
        <begin position="867"/>
        <end position="903"/>
    </location>
</feature>
<feature type="transmembrane region" description="Helical" evidence="12">
    <location>
        <begin position="1038"/>
        <end position="1060"/>
    </location>
</feature>
<dbReference type="PANTHER" id="PTHR24223">
    <property type="entry name" value="ATP-BINDING CASSETTE SUB-FAMILY C"/>
    <property type="match status" value="1"/>
</dbReference>
<feature type="transmembrane region" description="Helical" evidence="12">
    <location>
        <begin position="527"/>
        <end position="551"/>
    </location>
</feature>
<feature type="compositionally biased region" description="Basic and acidic residues" evidence="11">
    <location>
        <begin position="884"/>
        <end position="893"/>
    </location>
</feature>
<evidence type="ECO:0000256" key="6">
    <source>
        <dbReference type="ARBA" id="ARBA00022741"/>
    </source>
</evidence>
<dbReference type="PROSITE" id="PS50929">
    <property type="entry name" value="ABC_TM1F"/>
    <property type="match status" value="2"/>
</dbReference>
<evidence type="ECO:0000256" key="7">
    <source>
        <dbReference type="ARBA" id="ARBA00022840"/>
    </source>
</evidence>
<feature type="transmembrane region" description="Helical" evidence="12">
    <location>
        <begin position="563"/>
        <end position="583"/>
    </location>
</feature>
<evidence type="ECO:0000256" key="1">
    <source>
        <dbReference type="ARBA" id="ARBA00004651"/>
    </source>
</evidence>
<comment type="similarity">
    <text evidence="2">Belongs to the ABC transporter superfamily. ABCC family. Conjugate transporter (TC 3.A.1.208) subfamily.</text>
</comment>
<evidence type="ECO:0000256" key="10">
    <source>
        <dbReference type="ARBA" id="ARBA00023180"/>
    </source>
</evidence>
<keyword evidence="5 12" id="KW-0812">Transmembrane</keyword>
<dbReference type="InterPro" id="IPR044726">
    <property type="entry name" value="ABCC_6TM_D2"/>
</dbReference>
<dbReference type="STRING" id="1531966.A0A0A1ST78"/>
<feature type="domain" description="ABC transmembrane type-1" evidence="14">
    <location>
        <begin position="403"/>
        <end position="590"/>
    </location>
</feature>
<evidence type="ECO:0000313" key="16">
    <source>
        <dbReference type="Proteomes" id="UP000039046"/>
    </source>
</evidence>
<organism evidence="15 16">
    <name type="scientific">[Torrubiella] hemipterigena</name>
    <dbReference type="NCBI Taxonomy" id="1531966"/>
    <lineage>
        <taxon>Eukaryota</taxon>
        <taxon>Fungi</taxon>
        <taxon>Dikarya</taxon>
        <taxon>Ascomycota</taxon>
        <taxon>Pezizomycotina</taxon>
        <taxon>Sordariomycetes</taxon>
        <taxon>Hypocreomycetidae</taxon>
        <taxon>Hypocreales</taxon>
        <taxon>Clavicipitaceae</taxon>
        <taxon>Clavicipitaceae incertae sedis</taxon>
        <taxon>'Torrubiella' clade</taxon>
    </lineage>
</organism>
<dbReference type="PROSITE" id="PS50893">
    <property type="entry name" value="ABC_TRANSPORTER_2"/>
    <property type="match status" value="2"/>
</dbReference>
<dbReference type="Gene3D" id="3.40.50.300">
    <property type="entry name" value="P-loop containing nucleotide triphosphate hydrolases"/>
    <property type="match status" value="2"/>
</dbReference>
<dbReference type="OrthoDB" id="6500128at2759"/>
<reference evidence="15 16" key="1">
    <citation type="journal article" date="2015" name="Genome Announc.">
        <title>Draft Genome Sequence and Gene Annotation of the Entomopathogenic Fungus Verticillium hemipterigenum.</title>
        <authorList>
            <person name="Horn F."/>
            <person name="Habel A."/>
            <person name="Scharf D.H."/>
            <person name="Dworschak J."/>
            <person name="Brakhage A.A."/>
            <person name="Guthke R."/>
            <person name="Hertweck C."/>
            <person name="Linde J."/>
        </authorList>
    </citation>
    <scope>NUCLEOTIDE SEQUENCE [LARGE SCALE GENOMIC DNA]</scope>
</reference>
<dbReference type="SUPFAM" id="SSF52540">
    <property type="entry name" value="P-loop containing nucleoside triphosphate hydrolases"/>
    <property type="match status" value="2"/>
</dbReference>
<evidence type="ECO:0000259" key="13">
    <source>
        <dbReference type="PROSITE" id="PS50893"/>
    </source>
</evidence>
<feature type="domain" description="ABC transporter" evidence="13">
    <location>
        <begin position="639"/>
        <end position="869"/>
    </location>
</feature>
<dbReference type="CDD" id="cd18580">
    <property type="entry name" value="ABC_6TM_ABCC_D2"/>
    <property type="match status" value="1"/>
</dbReference>
<feature type="transmembrane region" description="Helical" evidence="12">
    <location>
        <begin position="1066"/>
        <end position="1085"/>
    </location>
</feature>
<evidence type="ECO:0000256" key="9">
    <source>
        <dbReference type="ARBA" id="ARBA00023136"/>
    </source>
</evidence>
<keyword evidence="16" id="KW-1185">Reference proteome</keyword>
<keyword evidence="10" id="KW-0325">Glycoprotein</keyword>
<evidence type="ECO:0000256" key="4">
    <source>
        <dbReference type="ARBA" id="ARBA00022475"/>
    </source>
</evidence>
<dbReference type="GO" id="GO:0005886">
    <property type="term" value="C:plasma membrane"/>
    <property type="evidence" value="ECO:0007669"/>
    <property type="project" value="UniProtKB-SubCell"/>
</dbReference>
<keyword evidence="3" id="KW-0813">Transport</keyword>
<dbReference type="InterPro" id="IPR027417">
    <property type="entry name" value="P-loop_NTPase"/>
</dbReference>
<keyword evidence="6" id="KW-0547">Nucleotide-binding</keyword>
<dbReference type="InterPro" id="IPR036640">
    <property type="entry name" value="ABC1_TM_sf"/>
</dbReference>
<dbReference type="HOGENOM" id="CLU_000604_27_5_1"/>
<proteinExistence type="inferred from homology"/>
<name>A0A0A1ST78_9HYPO</name>
<feature type="transmembrane region" description="Helical" evidence="12">
    <location>
        <begin position="195"/>
        <end position="212"/>
    </location>
</feature>
<keyword evidence="9 12" id="KW-0472">Membrane</keyword>
<evidence type="ECO:0000313" key="15">
    <source>
        <dbReference type="EMBL" id="CEJ84979.1"/>
    </source>
</evidence>
<dbReference type="InterPro" id="IPR017871">
    <property type="entry name" value="ABC_transporter-like_CS"/>
</dbReference>
<dbReference type="GO" id="GO:0140359">
    <property type="term" value="F:ABC-type transporter activity"/>
    <property type="evidence" value="ECO:0007669"/>
    <property type="project" value="InterPro"/>
</dbReference>
<gene>
    <name evidence="15" type="ORF">VHEMI03634</name>
</gene>
<evidence type="ECO:0000256" key="5">
    <source>
        <dbReference type="ARBA" id="ARBA00022692"/>
    </source>
</evidence>
<evidence type="ECO:0000259" key="14">
    <source>
        <dbReference type="PROSITE" id="PS50929"/>
    </source>
</evidence>
<dbReference type="FunFam" id="3.40.50.300:FF:002145">
    <property type="entry name" value="ABC transporter (MsbA subfamily)"/>
    <property type="match status" value="1"/>
</dbReference>
<dbReference type="GO" id="GO:0005524">
    <property type="term" value="F:ATP binding"/>
    <property type="evidence" value="ECO:0007669"/>
    <property type="project" value="UniProtKB-KW"/>
</dbReference>
<evidence type="ECO:0000256" key="12">
    <source>
        <dbReference type="SAM" id="Phobius"/>
    </source>
</evidence>
<dbReference type="CDD" id="cd03244">
    <property type="entry name" value="ABCC_MRP_domain2"/>
    <property type="match status" value="1"/>
</dbReference>
<comment type="subcellular location">
    <subcellularLocation>
        <location evidence="1">Cell membrane</location>
        <topology evidence="1">Multi-pass membrane protein</topology>
    </subcellularLocation>
</comment>
<protein>
    <recommendedName>
        <fullName evidence="17">ABC transporter</fullName>
    </recommendedName>
</protein>
<feature type="transmembrane region" description="Helical" evidence="12">
    <location>
        <begin position="444"/>
        <end position="464"/>
    </location>
</feature>
<dbReference type="InterPro" id="IPR003593">
    <property type="entry name" value="AAA+_ATPase"/>
</dbReference>